<protein>
    <submittedName>
        <fullName evidence="2">Uncharacterized protein</fullName>
    </submittedName>
</protein>
<feature type="compositionally biased region" description="Pro residues" evidence="1">
    <location>
        <begin position="38"/>
        <end position="51"/>
    </location>
</feature>
<comment type="caution">
    <text evidence="2">The sequence shown here is derived from an EMBL/GenBank/DDBJ whole genome shotgun (WGS) entry which is preliminary data.</text>
</comment>
<evidence type="ECO:0000313" key="2">
    <source>
        <dbReference type="EMBL" id="RKL30447.1"/>
    </source>
</evidence>
<gene>
    <name evidence="2" type="ORF">BFJ72_g11560</name>
</gene>
<dbReference type="EMBL" id="MRDB01000052">
    <property type="protein sequence ID" value="RKL30447.1"/>
    <property type="molecule type" value="Genomic_DNA"/>
</dbReference>
<organism evidence="2 3">
    <name type="scientific">Gibberella intermedia</name>
    <name type="common">Bulb rot disease fungus</name>
    <name type="synonym">Fusarium proliferatum</name>
    <dbReference type="NCBI Taxonomy" id="948311"/>
    <lineage>
        <taxon>Eukaryota</taxon>
        <taxon>Fungi</taxon>
        <taxon>Dikarya</taxon>
        <taxon>Ascomycota</taxon>
        <taxon>Pezizomycotina</taxon>
        <taxon>Sordariomycetes</taxon>
        <taxon>Hypocreomycetidae</taxon>
        <taxon>Hypocreales</taxon>
        <taxon>Nectriaceae</taxon>
        <taxon>Fusarium</taxon>
        <taxon>Fusarium fujikuroi species complex</taxon>
    </lineage>
</organism>
<name>A0A420SMF5_GIBIN</name>
<feature type="compositionally biased region" description="Low complexity" evidence="1">
    <location>
        <begin position="24"/>
        <end position="37"/>
    </location>
</feature>
<proteinExistence type="predicted"/>
<dbReference type="Proteomes" id="UP000283569">
    <property type="component" value="Unassembled WGS sequence"/>
</dbReference>
<sequence>MTRGMWFNPIIIDNDEQVELEGDPLPSTLPLSNTLPLPNGPPVTNGPPAVPLPNTTYSRRPVWNNAHKKPALPVASGIL</sequence>
<feature type="region of interest" description="Disordered" evidence="1">
    <location>
        <begin position="21"/>
        <end position="56"/>
    </location>
</feature>
<reference evidence="2 3" key="1">
    <citation type="journal article" date="2018" name="Sci. Rep.">
        <title>Characterisation of pathogen-specific regions and novel effector candidates in Fusarium oxysporum f. sp. cepae.</title>
        <authorList>
            <person name="Armitage A.D."/>
            <person name="Taylor A."/>
            <person name="Sobczyk M.K."/>
            <person name="Baxter L."/>
            <person name="Greenfield B.P."/>
            <person name="Bates H.J."/>
            <person name="Wilson F."/>
            <person name="Jackson A.C."/>
            <person name="Ott S."/>
            <person name="Harrison R.J."/>
            <person name="Clarkson J.P."/>
        </authorList>
    </citation>
    <scope>NUCLEOTIDE SEQUENCE [LARGE SCALE GENOMIC DNA]</scope>
    <source>
        <strain evidence="2 3">Fp_A8</strain>
    </source>
</reference>
<evidence type="ECO:0000256" key="1">
    <source>
        <dbReference type="SAM" id="MobiDB-lite"/>
    </source>
</evidence>
<dbReference type="AlphaFoldDB" id="A0A420SMF5"/>
<accession>A0A420SMF5</accession>
<evidence type="ECO:0000313" key="3">
    <source>
        <dbReference type="Proteomes" id="UP000283569"/>
    </source>
</evidence>